<comment type="similarity">
    <text evidence="1">Belongs to the AB hydrolase superfamily. Lipase family.</text>
</comment>
<dbReference type="SUPFAM" id="SSF53474">
    <property type="entry name" value="alpha/beta-Hydrolases"/>
    <property type="match status" value="1"/>
</dbReference>
<accession>A0A8B9IFR4</accession>
<feature type="domain" description="AB hydrolase-1" evidence="4">
    <location>
        <begin position="123"/>
        <end position="392"/>
    </location>
</feature>
<evidence type="ECO:0000259" key="4">
    <source>
        <dbReference type="Pfam" id="PF00561"/>
    </source>
</evidence>
<evidence type="ECO:0000256" key="3">
    <source>
        <dbReference type="ARBA" id="ARBA00023098"/>
    </source>
</evidence>
<dbReference type="InterPro" id="IPR000073">
    <property type="entry name" value="AB_hydrolase_1"/>
</dbReference>
<dbReference type="Proteomes" id="UP000694521">
    <property type="component" value="Unplaced"/>
</dbReference>
<dbReference type="AlphaFoldDB" id="A0A8B9IFR4"/>
<dbReference type="Pfam" id="PF00561">
    <property type="entry name" value="Abhydrolase_1"/>
    <property type="match status" value="1"/>
</dbReference>
<protein>
    <recommendedName>
        <fullName evidence="4">AB hydrolase-1 domain-containing protein</fullName>
    </recommendedName>
</protein>
<sequence>MWIGSDFFLEGRKFCTLLFSLFKQFGILPCPLIRLELSQELKTPQVSLKWSQRRWCCTRHRLTSTPGLGWRHQGRGLHPDPCWPHSQLGQGYPSEEYEVLTRDGYYVRLNRIPHGREKPGNGVVFLQHGLLGEGSNWVENLSNNSLGFILADSGYDVWLGNSRGTRWSQRHQHLSTDQVEFWDFSFHEMAMYDLPAMINFVLRKTGQKQIYYVGYSQGATIAFIAFSSMPELAQKVKMFFALAPAVIIKHAKSPVMKMSFLLDRQFKIFQLWRFLPDLCRHPVLHKPCATLLFLLGGYNEKNLNTVCALTPSLSQVLQGWVSLWGFSDVSASLQETPPSYQLEKMPVPTAVWSGGEDWAVDWRDVQLLLPRIAHVVSYVHIADWNHWDFIWGLDAPGRLYSHILALMERPR</sequence>
<reference evidence="5" key="1">
    <citation type="submission" date="2025-08" db="UniProtKB">
        <authorList>
            <consortium name="Ensembl"/>
        </authorList>
    </citation>
    <scope>IDENTIFICATION</scope>
</reference>
<dbReference type="Ensembl" id="ENSACDT00005006114.1">
    <property type="protein sequence ID" value="ENSACDP00005005091.1"/>
    <property type="gene ID" value="ENSACDG00005003715.1"/>
</dbReference>
<dbReference type="FunFam" id="3.40.50.1820:FF:000012">
    <property type="entry name" value="Lipase"/>
    <property type="match status" value="1"/>
</dbReference>
<dbReference type="InterPro" id="IPR029058">
    <property type="entry name" value="AB_hydrolase_fold"/>
</dbReference>
<dbReference type="Gene3D" id="3.40.50.1820">
    <property type="entry name" value="alpha/beta hydrolase"/>
    <property type="match status" value="1"/>
</dbReference>
<keyword evidence="3" id="KW-0443">Lipid metabolism</keyword>
<evidence type="ECO:0000313" key="6">
    <source>
        <dbReference type="Proteomes" id="UP000694521"/>
    </source>
</evidence>
<evidence type="ECO:0000256" key="2">
    <source>
        <dbReference type="ARBA" id="ARBA00022963"/>
    </source>
</evidence>
<organism evidence="5 6">
    <name type="scientific">Anser cygnoides</name>
    <name type="common">Swan goose</name>
    <dbReference type="NCBI Taxonomy" id="8845"/>
    <lineage>
        <taxon>Eukaryota</taxon>
        <taxon>Metazoa</taxon>
        <taxon>Chordata</taxon>
        <taxon>Craniata</taxon>
        <taxon>Vertebrata</taxon>
        <taxon>Euteleostomi</taxon>
        <taxon>Archelosauria</taxon>
        <taxon>Archosauria</taxon>
        <taxon>Dinosauria</taxon>
        <taxon>Saurischia</taxon>
        <taxon>Theropoda</taxon>
        <taxon>Coelurosauria</taxon>
        <taxon>Aves</taxon>
        <taxon>Neognathae</taxon>
        <taxon>Galloanserae</taxon>
        <taxon>Anseriformes</taxon>
        <taxon>Anatidae</taxon>
        <taxon>Anserinae</taxon>
        <taxon>Anser</taxon>
    </lineage>
</organism>
<evidence type="ECO:0000256" key="1">
    <source>
        <dbReference type="ARBA" id="ARBA00010701"/>
    </source>
</evidence>
<keyword evidence="2" id="KW-0442">Lipid degradation</keyword>
<dbReference type="PANTHER" id="PTHR11005">
    <property type="entry name" value="LYSOSOMAL ACID LIPASE-RELATED"/>
    <property type="match status" value="1"/>
</dbReference>
<proteinExistence type="inferred from homology"/>
<keyword evidence="6" id="KW-1185">Reference proteome</keyword>
<reference evidence="5" key="2">
    <citation type="submission" date="2025-09" db="UniProtKB">
        <authorList>
            <consortium name="Ensembl"/>
        </authorList>
    </citation>
    <scope>IDENTIFICATION</scope>
</reference>
<evidence type="ECO:0000313" key="5">
    <source>
        <dbReference type="Ensembl" id="ENSACDP00005005091.1"/>
    </source>
</evidence>
<dbReference type="GO" id="GO:0016042">
    <property type="term" value="P:lipid catabolic process"/>
    <property type="evidence" value="ECO:0007669"/>
    <property type="project" value="UniProtKB-KW"/>
</dbReference>
<name>A0A8B9IFR4_ANSCY</name>